<proteinExistence type="predicted"/>
<dbReference type="Proteomes" id="UP000324974">
    <property type="component" value="Chromosome"/>
</dbReference>
<sequence length="68" mass="7598">MNGRLPPGDAEIVSARHRADAVVGEQARLLTCMEEMLQLQREQFAVIRALLARVDQLEVEVRRISPSG</sequence>
<name>A0A5C1AI79_9BACT</name>
<gene>
    <name evidence="1" type="ORF">PX52LOC_04705</name>
</gene>
<dbReference type="KEGG" id="lrs:PX52LOC_04705"/>
<keyword evidence="2" id="KW-1185">Reference proteome</keyword>
<evidence type="ECO:0000313" key="2">
    <source>
        <dbReference type="Proteomes" id="UP000324974"/>
    </source>
</evidence>
<evidence type="ECO:0000313" key="1">
    <source>
        <dbReference type="EMBL" id="QEL17706.1"/>
    </source>
</evidence>
<protein>
    <submittedName>
        <fullName evidence="1">Uncharacterized protein</fullName>
    </submittedName>
</protein>
<dbReference type="RefSeq" id="WP_149112279.1">
    <property type="nucleotide sequence ID" value="NZ_CP042425.1"/>
</dbReference>
<reference evidence="2" key="1">
    <citation type="submission" date="2019-08" db="EMBL/GenBank/DDBJ databases">
        <title>Limnoglobus roseus gen. nov., sp. nov., a novel freshwater planctomycete with a giant genome from the family Gemmataceae.</title>
        <authorList>
            <person name="Kulichevskaya I.S."/>
            <person name="Naumoff D.G."/>
            <person name="Miroshnikov K."/>
            <person name="Ivanova A."/>
            <person name="Philippov D.A."/>
            <person name="Hakobyan A."/>
            <person name="Rijpstra I.C."/>
            <person name="Sinninghe Damste J.S."/>
            <person name="Liesack W."/>
            <person name="Dedysh S.N."/>
        </authorList>
    </citation>
    <scope>NUCLEOTIDE SEQUENCE [LARGE SCALE GENOMIC DNA]</scope>
    <source>
        <strain evidence="2">PX52</strain>
    </source>
</reference>
<accession>A0A5C1AI79</accession>
<dbReference type="EMBL" id="CP042425">
    <property type="protein sequence ID" value="QEL17706.1"/>
    <property type="molecule type" value="Genomic_DNA"/>
</dbReference>
<organism evidence="1 2">
    <name type="scientific">Limnoglobus roseus</name>
    <dbReference type="NCBI Taxonomy" id="2598579"/>
    <lineage>
        <taxon>Bacteria</taxon>
        <taxon>Pseudomonadati</taxon>
        <taxon>Planctomycetota</taxon>
        <taxon>Planctomycetia</taxon>
        <taxon>Gemmatales</taxon>
        <taxon>Gemmataceae</taxon>
        <taxon>Limnoglobus</taxon>
    </lineage>
</organism>
<dbReference type="AlphaFoldDB" id="A0A5C1AI79"/>